<keyword evidence="8" id="KW-1185">Reference proteome</keyword>
<evidence type="ECO:0000313" key="7">
    <source>
        <dbReference type="EMBL" id="EGK72623.1"/>
    </source>
</evidence>
<dbReference type="PROSITE" id="PS50893">
    <property type="entry name" value="ABC_TRANSPORTER_2"/>
    <property type="match status" value="1"/>
</dbReference>
<feature type="domain" description="ABC transporter" evidence="6">
    <location>
        <begin position="8"/>
        <end position="234"/>
    </location>
</feature>
<evidence type="ECO:0000313" key="8">
    <source>
        <dbReference type="Proteomes" id="UP000005019"/>
    </source>
</evidence>
<dbReference type="GO" id="GO:0005524">
    <property type="term" value="F:ATP binding"/>
    <property type="evidence" value="ECO:0007669"/>
    <property type="project" value="UniProtKB-KW"/>
</dbReference>
<dbReference type="PANTHER" id="PTHR42788:SF19">
    <property type="entry name" value="ALIPHATIC SULFONATES IMPORT ATP-BINDING PROTEIN SSUB 2"/>
    <property type="match status" value="1"/>
</dbReference>
<dbReference type="AlphaFoldDB" id="F5RA20"/>
<dbReference type="CDD" id="cd03293">
    <property type="entry name" value="ABC_NrtD_SsuB_transporters"/>
    <property type="match status" value="1"/>
</dbReference>
<sequence>MAEVHTMTALLDVHVPSKRFGDRRVLDNFSLTLEAGEIVSLVGASGCGKSTLLRIVAGLDREHDGTVTLKGQPQHGVSRDIGVIFQEPRLLPWLTVAQNVGFDADAARARDPHVFTLLEEVGLSQVADALPKALSGGMAQRVAIARGLFNRPPLLLLDEPFSAVDAFTRIRLQELLLAIAREHDTTLLLVTHDVDEAAWLSDRVIVMGGGRVLDEVTITEQRPRSRRSPALTEARNRILEILEGAHVL</sequence>
<evidence type="ECO:0000259" key="6">
    <source>
        <dbReference type="PROSITE" id="PS50893"/>
    </source>
</evidence>
<keyword evidence="4" id="KW-0547">Nucleotide-binding</keyword>
<keyword evidence="3" id="KW-1003">Cell membrane</keyword>
<organism evidence="7 8">
    <name type="scientific">Methyloversatilis universalis (strain ATCC BAA-1314 / DSM 25237 / JCM 13912 / CCUG 52030 / FAM5)</name>
    <dbReference type="NCBI Taxonomy" id="1000565"/>
    <lineage>
        <taxon>Bacteria</taxon>
        <taxon>Pseudomonadati</taxon>
        <taxon>Pseudomonadota</taxon>
        <taxon>Betaproteobacteria</taxon>
        <taxon>Nitrosomonadales</taxon>
        <taxon>Sterolibacteriaceae</taxon>
        <taxon>Methyloversatilis</taxon>
    </lineage>
</organism>
<gene>
    <name evidence="7" type="ORF">METUNv1_01098</name>
</gene>
<dbReference type="EMBL" id="AFHG01000034">
    <property type="protein sequence ID" value="EGK72623.1"/>
    <property type="molecule type" value="Genomic_DNA"/>
</dbReference>
<keyword evidence="5 7" id="KW-0067">ATP-binding</keyword>
<protein>
    <submittedName>
        <fullName evidence="7">Aliphatic sulfonates import ATP-binding protein ssuB 2</fullName>
    </submittedName>
</protein>
<evidence type="ECO:0000256" key="5">
    <source>
        <dbReference type="ARBA" id="ARBA00022840"/>
    </source>
</evidence>
<dbReference type="SUPFAM" id="SSF52540">
    <property type="entry name" value="P-loop containing nucleoside triphosphate hydrolases"/>
    <property type="match status" value="1"/>
</dbReference>
<dbReference type="Pfam" id="PF00005">
    <property type="entry name" value="ABC_tran"/>
    <property type="match status" value="1"/>
</dbReference>
<keyword evidence="2" id="KW-0813">Transport</keyword>
<evidence type="ECO:0000256" key="4">
    <source>
        <dbReference type="ARBA" id="ARBA00022741"/>
    </source>
</evidence>
<comment type="similarity">
    <text evidence="1">Belongs to the ABC transporter superfamily.</text>
</comment>
<dbReference type="STRING" id="1000565.METUNv1_01098"/>
<dbReference type="PROSITE" id="PS00211">
    <property type="entry name" value="ABC_TRANSPORTER_1"/>
    <property type="match status" value="1"/>
</dbReference>
<proteinExistence type="inferred from homology"/>
<accession>F5RA20</accession>
<keyword evidence="3" id="KW-0472">Membrane</keyword>
<dbReference type="SMART" id="SM00382">
    <property type="entry name" value="AAA"/>
    <property type="match status" value="1"/>
</dbReference>
<dbReference type="Gene3D" id="3.40.50.300">
    <property type="entry name" value="P-loop containing nucleotide triphosphate hydrolases"/>
    <property type="match status" value="1"/>
</dbReference>
<evidence type="ECO:0000256" key="1">
    <source>
        <dbReference type="ARBA" id="ARBA00005417"/>
    </source>
</evidence>
<dbReference type="Proteomes" id="UP000005019">
    <property type="component" value="Unassembled WGS sequence"/>
</dbReference>
<evidence type="ECO:0000256" key="2">
    <source>
        <dbReference type="ARBA" id="ARBA00022448"/>
    </source>
</evidence>
<dbReference type="PANTHER" id="PTHR42788">
    <property type="entry name" value="TAURINE IMPORT ATP-BINDING PROTEIN-RELATED"/>
    <property type="match status" value="1"/>
</dbReference>
<name>F5RA20_METUF</name>
<dbReference type="eggNOG" id="COG1116">
    <property type="taxonomic scope" value="Bacteria"/>
</dbReference>
<dbReference type="InterPro" id="IPR017871">
    <property type="entry name" value="ABC_transporter-like_CS"/>
</dbReference>
<dbReference type="InterPro" id="IPR050166">
    <property type="entry name" value="ABC_transporter_ATP-bind"/>
</dbReference>
<dbReference type="InterPro" id="IPR003593">
    <property type="entry name" value="AAA+_ATPase"/>
</dbReference>
<reference evidence="7 8" key="1">
    <citation type="journal article" date="2011" name="J. Bacteriol.">
        <title>Genome sequence of Methyloversatilis universalis FAM5T, a methylotrophic representative of the order Rhodocyclales.</title>
        <authorList>
            <person name="Kittichotirat W."/>
            <person name="Good N.M."/>
            <person name="Hall R."/>
            <person name="Bringel F."/>
            <person name="Lajus A."/>
            <person name="Medigue C."/>
            <person name="Smalley N.E."/>
            <person name="Beck D."/>
            <person name="Bumgarner R."/>
            <person name="Vuilleumier S."/>
            <person name="Kalyuzhnaya M.G."/>
        </authorList>
    </citation>
    <scope>NUCLEOTIDE SEQUENCE [LARGE SCALE GENOMIC DNA]</scope>
    <source>
        <strain evidence="8">ATCC BAA-1314 / JCM 13912 / FAM5</strain>
    </source>
</reference>
<evidence type="ECO:0000256" key="3">
    <source>
        <dbReference type="ARBA" id="ARBA00022475"/>
    </source>
</evidence>
<dbReference type="InterPro" id="IPR027417">
    <property type="entry name" value="P-loop_NTPase"/>
</dbReference>
<dbReference type="GO" id="GO:0016887">
    <property type="term" value="F:ATP hydrolysis activity"/>
    <property type="evidence" value="ECO:0007669"/>
    <property type="project" value="InterPro"/>
</dbReference>
<dbReference type="InterPro" id="IPR003439">
    <property type="entry name" value="ABC_transporter-like_ATP-bd"/>
</dbReference>
<comment type="caution">
    <text evidence="7">The sequence shown here is derived from an EMBL/GenBank/DDBJ whole genome shotgun (WGS) entry which is preliminary data.</text>
</comment>